<feature type="active site" description="Nucleophile; for glutaminase activity" evidence="7">
    <location>
        <position position="172"/>
    </location>
</feature>
<dbReference type="GO" id="GO:0005737">
    <property type="term" value="C:cytoplasm"/>
    <property type="evidence" value="ECO:0007669"/>
    <property type="project" value="InterPro"/>
</dbReference>
<comment type="function">
    <text evidence="7">Catalyzes the ATP-dependent amidation of deamido-NAD to form NAD. Uses L-glutamine as a nitrogen source.</text>
</comment>
<evidence type="ECO:0000256" key="7">
    <source>
        <dbReference type="HAMAP-Rule" id="MF_02090"/>
    </source>
</evidence>
<dbReference type="PIRSF" id="PIRSF006630">
    <property type="entry name" value="NADS_GAT"/>
    <property type="match status" value="1"/>
</dbReference>
<dbReference type="PROSITE" id="PS50263">
    <property type="entry name" value="CN_HYDROLASE"/>
    <property type="match status" value="1"/>
</dbReference>
<dbReference type="eggNOG" id="COG0388">
    <property type="taxonomic scope" value="Bacteria"/>
</dbReference>
<evidence type="ECO:0000256" key="1">
    <source>
        <dbReference type="ARBA" id="ARBA00005188"/>
    </source>
</evidence>
<feature type="binding site" evidence="7">
    <location>
        <position position="199"/>
    </location>
    <ligand>
        <name>L-glutamine</name>
        <dbReference type="ChEBI" id="CHEBI:58359"/>
    </ligand>
</feature>
<dbReference type="Gene3D" id="3.40.50.620">
    <property type="entry name" value="HUPs"/>
    <property type="match status" value="1"/>
</dbReference>
<evidence type="ECO:0000256" key="3">
    <source>
        <dbReference type="ARBA" id="ARBA00022598"/>
    </source>
</evidence>
<name>F1T665_9ACTN</name>
<dbReference type="SUPFAM" id="SSF52402">
    <property type="entry name" value="Adenine nucleotide alpha hydrolases-like"/>
    <property type="match status" value="1"/>
</dbReference>
<feature type="binding site" evidence="7">
    <location>
        <position position="607"/>
    </location>
    <ligand>
        <name>deamido-NAD(+)</name>
        <dbReference type="ChEBI" id="CHEBI:58437"/>
        <note>ligand shared between two neighboring subunits</note>
    </ligand>
</feature>
<keyword evidence="4 7" id="KW-0547">Nucleotide-binding</keyword>
<protein>
    <recommendedName>
        <fullName evidence="7 8">Glutamine-dependent NAD(+) synthetase</fullName>
        <ecNumber evidence="7 8">6.3.5.1</ecNumber>
    </recommendedName>
    <alternativeName>
        <fullName evidence="7 8">NAD(+) synthase [glutamine-hydrolyzing]</fullName>
    </alternativeName>
</protein>
<dbReference type="AlphaFoldDB" id="F1T665"/>
<evidence type="ECO:0000256" key="9">
    <source>
        <dbReference type="RuleBase" id="RU003811"/>
    </source>
</evidence>
<dbReference type="NCBIfam" id="TIGR00552">
    <property type="entry name" value="nadE"/>
    <property type="match status" value="1"/>
</dbReference>
<comment type="caution">
    <text evidence="11">The sequence shown here is derived from an EMBL/GenBank/DDBJ whole genome shotgun (WGS) entry which is preliminary data.</text>
</comment>
<dbReference type="Gene3D" id="3.60.110.10">
    <property type="entry name" value="Carbon-nitrogen hydrolase"/>
    <property type="match status" value="1"/>
</dbReference>
<dbReference type="Proteomes" id="UP000005947">
    <property type="component" value="Unassembled WGS sequence"/>
</dbReference>
<dbReference type="InterPro" id="IPR003010">
    <property type="entry name" value="C-N_Hydrolase"/>
</dbReference>
<dbReference type="InterPro" id="IPR022310">
    <property type="entry name" value="NAD/GMP_synthase"/>
</dbReference>
<feature type="binding site" evidence="7">
    <location>
        <begin position="354"/>
        <end position="361"/>
    </location>
    <ligand>
        <name>ATP</name>
        <dbReference type="ChEBI" id="CHEBI:30616"/>
    </ligand>
</feature>
<dbReference type="InterPro" id="IPR014729">
    <property type="entry name" value="Rossmann-like_a/b/a_fold"/>
</dbReference>
<reference evidence="11 12" key="1">
    <citation type="submission" date="2011-02" db="EMBL/GenBank/DDBJ databases">
        <authorList>
            <person name="Muzny D."/>
            <person name="Qin X."/>
            <person name="Buhay C."/>
            <person name="Dugan-Rocha S."/>
            <person name="Ding Y."/>
            <person name="Chen G."/>
            <person name="Hawes A."/>
            <person name="Holder M."/>
            <person name="Jhangiani S."/>
            <person name="Johnson A."/>
            <person name="Khan Z."/>
            <person name="Li Z."/>
            <person name="Liu W."/>
            <person name="Liu X."/>
            <person name="Perez L."/>
            <person name="Shen H."/>
            <person name="Wang Q."/>
            <person name="Watt J."/>
            <person name="Xi L."/>
            <person name="Xin Y."/>
            <person name="Zhou J."/>
            <person name="Deng J."/>
            <person name="Jiang H."/>
            <person name="Liu Y."/>
            <person name="Qu J."/>
            <person name="Song X.-Z."/>
            <person name="Zhang L."/>
            <person name="Villasana D."/>
            <person name="Johnson A."/>
            <person name="Liu J."/>
            <person name="Liyanage D."/>
            <person name="Lorensuhewa L."/>
            <person name="Robinson T."/>
            <person name="Song A."/>
            <person name="Song B.-B."/>
            <person name="Dinh H."/>
            <person name="Thornton R."/>
            <person name="Coyle M."/>
            <person name="Francisco L."/>
            <person name="Jackson L."/>
            <person name="Javaid M."/>
            <person name="Korchina V."/>
            <person name="Kovar C."/>
            <person name="Mata R."/>
            <person name="Mathew T."/>
            <person name="Ngo R."/>
            <person name="Nguyen L."/>
            <person name="Nguyen N."/>
            <person name="Okwuonu G."/>
            <person name="Ongeri F."/>
            <person name="Pham C."/>
            <person name="Simmons D."/>
            <person name="Wilczek-Boney K."/>
            <person name="Hale W."/>
            <person name="Jakkamsetti A."/>
            <person name="Pham P."/>
            <person name="Ruth R."/>
            <person name="San Lucas F."/>
            <person name="Warren J."/>
            <person name="Zhang J."/>
            <person name="Zhao Z."/>
            <person name="Zhou C."/>
            <person name="Zhu D."/>
            <person name="Lee S."/>
            <person name="Bess C."/>
            <person name="Blankenburg K."/>
            <person name="Forbes L."/>
            <person name="Fu Q."/>
            <person name="Gubbala S."/>
            <person name="Hirani K."/>
            <person name="Jayaseelan J.C."/>
            <person name="Lara F."/>
            <person name="Munidasa M."/>
            <person name="Palculict T."/>
            <person name="Patil S."/>
            <person name="Pu L.-L."/>
            <person name="Saada N."/>
            <person name="Tang L."/>
            <person name="Weissenberger G."/>
            <person name="Zhu Y."/>
            <person name="Hemphill L."/>
            <person name="Shang Y."/>
            <person name="Youmans B."/>
            <person name="Ayvaz T."/>
            <person name="Ross M."/>
            <person name="Santibanez J."/>
            <person name="Aqrawi P."/>
            <person name="Gross S."/>
            <person name="Joshi V."/>
            <person name="Fowler G."/>
            <person name="Nazareth L."/>
            <person name="Reid J."/>
            <person name="Worley K."/>
            <person name="Petrosino J."/>
            <person name="Highlander S."/>
            <person name="Gibbs R."/>
        </authorList>
    </citation>
    <scope>NUCLEOTIDE SEQUENCE [LARGE SCALE GENOMIC DNA]</scope>
    <source>
        <strain evidence="11 12">DSM 15829</strain>
    </source>
</reference>
<dbReference type="GO" id="GO:0005524">
    <property type="term" value="F:ATP binding"/>
    <property type="evidence" value="ECO:0007669"/>
    <property type="project" value="UniProtKB-UniRule"/>
</dbReference>
<evidence type="ECO:0000256" key="8">
    <source>
        <dbReference type="PIRNR" id="PIRNR006630"/>
    </source>
</evidence>
<feature type="binding site" evidence="7">
    <location>
        <position position="440"/>
    </location>
    <ligand>
        <name>deamido-NAD(+)</name>
        <dbReference type="ChEBI" id="CHEBI:58437"/>
        <note>ligand shared between two neighboring subunits</note>
    </ligand>
</feature>
<keyword evidence="5 7" id="KW-0067">ATP-binding</keyword>
<dbReference type="HAMAP" id="MF_02090">
    <property type="entry name" value="NadE_glutamine_dep"/>
    <property type="match status" value="1"/>
</dbReference>
<dbReference type="GO" id="GO:0003952">
    <property type="term" value="F:NAD+ synthase (glutamine-hydrolyzing) activity"/>
    <property type="evidence" value="ECO:0007669"/>
    <property type="project" value="UniProtKB-UniRule"/>
</dbReference>
<dbReference type="NCBIfam" id="NF002730">
    <property type="entry name" value="PRK02628.1"/>
    <property type="match status" value="1"/>
</dbReference>
<comment type="pathway">
    <text evidence="1 7 8">Cofactor biosynthesis; NAD(+) biosynthesis; NAD(+) from deamido-NAD(+) (L-Gln route): step 1/1.</text>
</comment>
<evidence type="ECO:0000256" key="2">
    <source>
        <dbReference type="ARBA" id="ARBA00007145"/>
    </source>
</evidence>
<feature type="binding site" evidence="7">
    <location>
        <position position="205"/>
    </location>
    <ligand>
        <name>L-glutamine</name>
        <dbReference type="ChEBI" id="CHEBI:58359"/>
    </ligand>
</feature>
<comment type="catalytic activity">
    <reaction evidence="7 8">
        <text>deamido-NAD(+) + L-glutamine + ATP + H2O = L-glutamate + AMP + diphosphate + NAD(+) + H(+)</text>
        <dbReference type="Rhea" id="RHEA:24384"/>
        <dbReference type="ChEBI" id="CHEBI:15377"/>
        <dbReference type="ChEBI" id="CHEBI:15378"/>
        <dbReference type="ChEBI" id="CHEBI:29985"/>
        <dbReference type="ChEBI" id="CHEBI:30616"/>
        <dbReference type="ChEBI" id="CHEBI:33019"/>
        <dbReference type="ChEBI" id="CHEBI:57540"/>
        <dbReference type="ChEBI" id="CHEBI:58359"/>
        <dbReference type="ChEBI" id="CHEBI:58437"/>
        <dbReference type="ChEBI" id="CHEBI:456215"/>
        <dbReference type="EC" id="6.3.5.1"/>
    </reaction>
</comment>
<feature type="binding site" evidence="7">
    <location>
        <position position="464"/>
    </location>
    <ligand>
        <name>ATP</name>
        <dbReference type="ChEBI" id="CHEBI:30616"/>
    </ligand>
</feature>
<keyword evidence="6 7" id="KW-0520">NAD</keyword>
<keyword evidence="12" id="KW-1185">Reference proteome</keyword>
<feature type="domain" description="CN hydrolase" evidence="10">
    <location>
        <begin position="6"/>
        <end position="272"/>
    </location>
</feature>
<dbReference type="GO" id="GO:0008795">
    <property type="term" value="F:NAD+ synthase activity"/>
    <property type="evidence" value="ECO:0007669"/>
    <property type="project" value="UniProtKB-UniRule"/>
</dbReference>
<dbReference type="InterPro" id="IPR014445">
    <property type="entry name" value="Gln-dep_NAD_synthase"/>
</dbReference>
<dbReference type="OrthoDB" id="9760188at2"/>
<dbReference type="InterPro" id="IPR003694">
    <property type="entry name" value="NAD_synthase"/>
</dbReference>
<dbReference type="Pfam" id="PF00795">
    <property type="entry name" value="CN_hydrolase"/>
    <property type="match status" value="1"/>
</dbReference>
<dbReference type="UniPathway" id="UPA00253">
    <property type="reaction ID" value="UER00334"/>
</dbReference>
<proteinExistence type="inferred from homology"/>
<sequence>MKDGFIKVATRSPHVQVGCVSENVAACYEEILSAYRDDEARLIVLPELSITGYTCEDLFWQAQLITEAQQGVERLIQKCANLDALILVGAPVSVRSNLYNCAIVFHRGRLLGIVPKHALPTYNEFYELRHFTPGEHEVTYINFASFSHVPFGMNQLFTCSSVPQLTVAVEICEDLWTPCPPSIAHALAGATIICNLSASDAQIGKCAYRRNLVTNQSAHLIAGYVYACAGWTESTQDLVFSSHNLIAENGTLLAESKPFSHTGVSTEIDVDMLDQERRRTSTYTSTIAAIKTYVTTSFDLQVRPCTLTRFIDPHPFVPAQTAELSARAEDVLSIQAHGLAKRLLHTHTKTVVLGVSGGLDSTLALLVCARAFDMIGLDRAGIIAVTMPGFGTTERTHGNAAVLADVLHATLKEIPISAAVLQHFEDIAHDVHDKDVVYENSQARERTQILMDIANQEGALVIGTGDLSELALGWATYNGDHMSMYAVNVGVPKTLVRHVVAHVVHSCSTSFDESQDLQDVLLDILATPVSPELLPAHDDGTIAQKTEDLVGPYELHDFFLYQVLRRGFRPSKVFRLAQTAFADSYDKKTILMWLKTFYRRFFSQQFKRSCLPDGPKVGSCALSPRGDFRMPSDAFCTDWLRELQSFE</sequence>
<dbReference type="SUPFAM" id="SSF56317">
    <property type="entry name" value="Carbon-nitrogen hydrolase"/>
    <property type="match status" value="1"/>
</dbReference>
<comment type="similarity">
    <text evidence="2 7 8">In the C-terminal section; belongs to the NAD synthetase family.</text>
</comment>
<evidence type="ECO:0000259" key="10">
    <source>
        <dbReference type="PROSITE" id="PS50263"/>
    </source>
</evidence>
<dbReference type="PANTHER" id="PTHR23090">
    <property type="entry name" value="NH 3 /GLUTAMINE-DEPENDENT NAD + SYNTHETASE"/>
    <property type="match status" value="1"/>
</dbReference>
<dbReference type="GO" id="GO:0009435">
    <property type="term" value="P:NAD+ biosynthetic process"/>
    <property type="evidence" value="ECO:0007669"/>
    <property type="project" value="UniProtKB-UniRule"/>
</dbReference>
<feature type="binding site" evidence="7">
    <location>
        <position position="469"/>
    </location>
    <ligand>
        <name>deamido-NAD(+)</name>
        <dbReference type="ChEBI" id="CHEBI:58437"/>
        <note>ligand shared between two neighboring subunits</note>
    </ligand>
</feature>
<dbReference type="CDD" id="cd07570">
    <property type="entry name" value="GAT_Gln-NAD-synth"/>
    <property type="match status" value="1"/>
</dbReference>
<feature type="binding site" evidence="7">
    <location>
        <begin position="474"/>
        <end position="477"/>
    </location>
    <ligand>
        <name>deamido-NAD(+)</name>
        <dbReference type="ChEBI" id="CHEBI:58437"/>
        <note>ligand shared between two neighboring subunits</note>
    </ligand>
</feature>
<dbReference type="GO" id="GO:0004359">
    <property type="term" value="F:glutaminase activity"/>
    <property type="evidence" value="ECO:0007669"/>
    <property type="project" value="InterPro"/>
</dbReference>
<gene>
    <name evidence="7 11" type="primary">nadE</name>
    <name evidence="11" type="ORF">HMPREF0091_10965</name>
</gene>
<evidence type="ECO:0000256" key="6">
    <source>
        <dbReference type="ARBA" id="ARBA00023027"/>
    </source>
</evidence>
<dbReference type="Gene3D" id="1.10.10.1140">
    <property type="entry name" value="Glutamine-dependent NAD+ synthetase, C-terminal domain"/>
    <property type="match status" value="1"/>
</dbReference>
<dbReference type="InterPro" id="IPR041856">
    <property type="entry name" value="NAD+_synth_C"/>
</dbReference>
<evidence type="ECO:0000313" key="11">
    <source>
        <dbReference type="EMBL" id="EGF22970.1"/>
    </source>
</evidence>
<accession>F1T665</accession>
<dbReference type="InterPro" id="IPR036526">
    <property type="entry name" value="C-N_Hydrolase_sf"/>
</dbReference>
<keyword evidence="3 7" id="KW-0436">Ligase</keyword>
<dbReference type="EMBL" id="ACGK02000002">
    <property type="protein sequence ID" value="EGF22970.1"/>
    <property type="molecule type" value="Genomic_DNA"/>
</dbReference>
<feature type="binding site" evidence="7">
    <location>
        <position position="122"/>
    </location>
    <ligand>
        <name>L-glutamine</name>
        <dbReference type="ChEBI" id="CHEBI:58359"/>
    </ligand>
</feature>
<dbReference type="PANTHER" id="PTHR23090:SF9">
    <property type="entry name" value="GLUTAMINE-DEPENDENT NAD(+) SYNTHETASE"/>
    <property type="match status" value="1"/>
</dbReference>
<organism evidence="11 12">
    <name type="scientific">Fannyhessea vaginae DSM 15829</name>
    <dbReference type="NCBI Taxonomy" id="525256"/>
    <lineage>
        <taxon>Bacteria</taxon>
        <taxon>Bacillati</taxon>
        <taxon>Actinomycetota</taxon>
        <taxon>Coriobacteriia</taxon>
        <taxon>Coriobacteriales</taxon>
        <taxon>Atopobiaceae</taxon>
        <taxon>Fannyhessea</taxon>
    </lineage>
</organism>
<evidence type="ECO:0000256" key="4">
    <source>
        <dbReference type="ARBA" id="ARBA00022741"/>
    </source>
</evidence>
<dbReference type="eggNOG" id="COG0171">
    <property type="taxonomic scope" value="Bacteria"/>
</dbReference>
<dbReference type="CDD" id="cd00553">
    <property type="entry name" value="NAD_synthase"/>
    <property type="match status" value="1"/>
</dbReference>
<evidence type="ECO:0000313" key="12">
    <source>
        <dbReference type="Proteomes" id="UP000005947"/>
    </source>
</evidence>
<evidence type="ECO:0000256" key="5">
    <source>
        <dbReference type="ARBA" id="ARBA00022840"/>
    </source>
</evidence>
<dbReference type="RefSeq" id="WP_006303161.1">
    <property type="nucleotide sequence ID" value="NZ_ACGK02000002.1"/>
</dbReference>
<dbReference type="EC" id="6.3.5.1" evidence="7 8"/>
<comment type="similarity">
    <text evidence="9">Belongs to the NAD synthetase family.</text>
</comment>
<feature type="active site" description="Proton acceptor; for glutaminase activity" evidence="7">
    <location>
        <position position="47"/>
    </location>
</feature>
<feature type="active site" description="For glutaminase activity" evidence="7">
    <location>
        <position position="116"/>
    </location>
</feature>
<dbReference type="Pfam" id="PF02540">
    <property type="entry name" value="NAD_synthase"/>
    <property type="match status" value="1"/>
</dbReference>
<dbReference type="GeneID" id="93210554"/>